<name>C3XV23_BRAFL</name>
<dbReference type="SUPFAM" id="SSF53098">
    <property type="entry name" value="Ribonuclease H-like"/>
    <property type="match status" value="1"/>
</dbReference>
<reference evidence="2" key="1">
    <citation type="journal article" date="2008" name="Nature">
        <title>The amphioxus genome and the evolution of the chordate karyotype.</title>
        <authorList>
            <consortium name="US DOE Joint Genome Institute (JGI-PGF)"/>
            <person name="Putnam N.H."/>
            <person name="Butts T."/>
            <person name="Ferrier D.E.K."/>
            <person name="Furlong R.F."/>
            <person name="Hellsten U."/>
            <person name="Kawashima T."/>
            <person name="Robinson-Rechavi M."/>
            <person name="Shoguchi E."/>
            <person name="Terry A."/>
            <person name="Yu J.-K."/>
            <person name="Benito-Gutierrez E.L."/>
            <person name="Dubchak I."/>
            <person name="Garcia-Fernandez J."/>
            <person name="Gibson-Brown J.J."/>
            <person name="Grigoriev I.V."/>
            <person name="Horton A.C."/>
            <person name="de Jong P.J."/>
            <person name="Jurka J."/>
            <person name="Kapitonov V.V."/>
            <person name="Kohara Y."/>
            <person name="Kuroki Y."/>
            <person name="Lindquist E."/>
            <person name="Lucas S."/>
            <person name="Osoegawa K."/>
            <person name="Pennacchio L.A."/>
            <person name="Salamov A.A."/>
            <person name="Satou Y."/>
            <person name="Sauka-Spengler T."/>
            <person name="Schmutz J."/>
            <person name="Shin-I T."/>
            <person name="Toyoda A."/>
            <person name="Bronner-Fraser M."/>
            <person name="Fujiyama A."/>
            <person name="Holland L.Z."/>
            <person name="Holland P.W.H."/>
            <person name="Satoh N."/>
            <person name="Rokhsar D.S."/>
        </authorList>
    </citation>
    <scope>NUCLEOTIDE SEQUENCE [LARGE SCALE GENOMIC DNA]</scope>
    <source>
        <strain evidence="2">S238N-H82</strain>
        <tissue evidence="2">Testes</tissue>
    </source>
</reference>
<sequence>MARTQKNKATSAHLGLLKARLAKLRRELIEPKGGGGGKAGEGFDVAKTGDARIGFVGFPWVGKSTLLSNLCACFRFPLRGPKITFIIVKKRINTRFFARAGPGLQNPPPGTIVDDEVTRPEWYDYFLVSQSVRQGTVTPCHYNVVWDTSGLKPDHIQRLTYKLCHLYYNWPGTIRVPAPCQYAHKLAFLVGQSIHTSPSENLAQTLFFLRLRQTYQTARNARNGVYAVRNGGLDAIDGVSGGVRDGPNAGSDGVWDGSDGVWNGLWDGSDGVWDGLDGVWDGPRRRLGRALGRLRRRLDRVRRHRRAIQTAALGSGMGSGTDQ</sequence>
<dbReference type="EMBL" id="GG666468">
    <property type="protein sequence ID" value="EEN67949.1"/>
    <property type="molecule type" value="Genomic_DNA"/>
</dbReference>
<dbReference type="InParanoid" id="C3XV23"/>
<protein>
    <recommendedName>
        <fullName evidence="1">Piwi domain-containing protein</fullName>
    </recommendedName>
</protein>
<dbReference type="Pfam" id="PF02171">
    <property type="entry name" value="Piwi"/>
    <property type="match status" value="1"/>
</dbReference>
<dbReference type="eggNOG" id="KOG1042">
    <property type="taxonomic scope" value="Eukaryota"/>
</dbReference>
<dbReference type="InterPro" id="IPR027417">
    <property type="entry name" value="P-loop_NTPase"/>
</dbReference>
<dbReference type="InterPro" id="IPR012337">
    <property type="entry name" value="RNaseH-like_sf"/>
</dbReference>
<evidence type="ECO:0000259" key="1">
    <source>
        <dbReference type="PROSITE" id="PS50822"/>
    </source>
</evidence>
<dbReference type="PROSITE" id="PS50822">
    <property type="entry name" value="PIWI"/>
    <property type="match status" value="1"/>
</dbReference>
<proteinExistence type="predicted"/>
<dbReference type="PANTHER" id="PTHR22891">
    <property type="entry name" value="EUKARYOTIC TRANSLATION INITIATION FACTOR 2C"/>
    <property type="match status" value="1"/>
</dbReference>
<dbReference type="GO" id="GO:0003676">
    <property type="term" value="F:nucleic acid binding"/>
    <property type="evidence" value="ECO:0007669"/>
    <property type="project" value="InterPro"/>
</dbReference>
<dbReference type="eggNOG" id="KOG1487">
    <property type="taxonomic scope" value="Eukaryota"/>
</dbReference>
<organism>
    <name type="scientific">Branchiostoma floridae</name>
    <name type="common">Florida lancelet</name>
    <name type="synonym">Amphioxus</name>
    <dbReference type="NCBI Taxonomy" id="7739"/>
    <lineage>
        <taxon>Eukaryota</taxon>
        <taxon>Metazoa</taxon>
        <taxon>Chordata</taxon>
        <taxon>Cephalochordata</taxon>
        <taxon>Leptocardii</taxon>
        <taxon>Amphioxiformes</taxon>
        <taxon>Branchiostomatidae</taxon>
        <taxon>Branchiostoma</taxon>
    </lineage>
</organism>
<gene>
    <name evidence="2" type="ORF">BRAFLDRAFT_91824</name>
</gene>
<dbReference type="STRING" id="7739.C3XV23"/>
<dbReference type="Gene3D" id="6.10.140.1070">
    <property type="match status" value="1"/>
</dbReference>
<accession>C3XV23</accession>
<dbReference type="AlphaFoldDB" id="C3XV23"/>
<dbReference type="SUPFAM" id="SSF52540">
    <property type="entry name" value="P-loop containing nucleoside triphosphate hydrolases"/>
    <property type="match status" value="1"/>
</dbReference>
<dbReference type="SMART" id="SM00950">
    <property type="entry name" value="Piwi"/>
    <property type="match status" value="1"/>
</dbReference>
<dbReference type="InterPro" id="IPR003165">
    <property type="entry name" value="Piwi"/>
</dbReference>
<evidence type="ECO:0000313" key="2">
    <source>
        <dbReference type="EMBL" id="EEN67949.1"/>
    </source>
</evidence>
<dbReference type="Gene3D" id="3.30.420.10">
    <property type="entry name" value="Ribonuclease H-like superfamily/Ribonuclease H"/>
    <property type="match status" value="1"/>
</dbReference>
<dbReference type="InterPro" id="IPR036397">
    <property type="entry name" value="RNaseH_sf"/>
</dbReference>
<feature type="domain" description="Piwi" evidence="1">
    <location>
        <begin position="81"/>
        <end position="195"/>
    </location>
</feature>